<evidence type="ECO:0000256" key="1">
    <source>
        <dbReference type="ARBA" id="ARBA00007626"/>
    </source>
</evidence>
<protein>
    <submittedName>
        <fullName evidence="5">Pentatricopeptide repeat-containing protein, mitochondrial</fullName>
    </submittedName>
</protein>
<dbReference type="Pfam" id="PF13041">
    <property type="entry name" value="PPR_2"/>
    <property type="match status" value="3"/>
</dbReference>
<dbReference type="InterPro" id="IPR051240">
    <property type="entry name" value="Mito_RNA-Proc/Resp"/>
</dbReference>
<sequence>MLCTFGSGTLDFMLWFYSHSIDFKELKVEEYLNVVVIRLLIVIIIIWELITYYCLCPDMKSGVGFVMALIYHTITYIVLQIGILGKREPRFLPLNFDTISCQLSGVKHIVVIDFLIPPVYRIISATYVLMFLFEQVTLATFSPFNFGLLFTLRFVVRFRESVTFPLGWDGEGGMTLAYCELKKPNEALECFYFMKENGFVPNVETCNQMLSLFLKLNRTQMAWVLYAEVFRINIRSSVYTFNIMINRVIPDEITYNTLLQGYCREGKVEEARLLLDEMKRRGIKPDLISYNTLISGYSKRGDMKDAFGVRDEMMTTGFDPTILTYDALIQGLCKNREGEHAEELLKEMVSKGIPPDDSTYLSIIEAMEAVDDLEENDDK</sequence>
<feature type="repeat" description="PPR" evidence="3">
    <location>
        <begin position="286"/>
        <end position="320"/>
    </location>
</feature>
<dbReference type="PROSITE" id="PS51375">
    <property type="entry name" value="PPR"/>
    <property type="match status" value="3"/>
</dbReference>
<dbReference type="PANTHER" id="PTHR47933:SF45">
    <property type="entry name" value="PENTACOTRIPEPTIDE-REPEAT REGION OF PRORP DOMAIN-CONTAINING PROTEIN"/>
    <property type="match status" value="1"/>
</dbReference>
<dbReference type="AlphaFoldDB" id="A0A0B2PF58"/>
<feature type="transmembrane region" description="Helical" evidence="4">
    <location>
        <begin position="31"/>
        <end position="50"/>
    </location>
</feature>
<dbReference type="EMBL" id="KN667679">
    <property type="protein sequence ID" value="KHN06169.1"/>
    <property type="molecule type" value="Genomic_DNA"/>
</dbReference>
<keyword evidence="4" id="KW-1133">Transmembrane helix</keyword>
<name>A0A0B2PF58_GLYSO</name>
<comment type="similarity">
    <text evidence="1">Belongs to the PPR family. P subfamily.</text>
</comment>
<dbReference type="NCBIfam" id="TIGR00756">
    <property type="entry name" value="PPR"/>
    <property type="match status" value="4"/>
</dbReference>
<proteinExistence type="inferred from homology"/>
<keyword evidence="2" id="KW-0677">Repeat</keyword>
<dbReference type="GO" id="GO:0003729">
    <property type="term" value="F:mRNA binding"/>
    <property type="evidence" value="ECO:0007669"/>
    <property type="project" value="TreeGrafter"/>
</dbReference>
<dbReference type="PANTHER" id="PTHR47933">
    <property type="entry name" value="PENTATRICOPEPTIDE REPEAT-CONTAINING PROTEIN 1, MITOCHONDRIAL"/>
    <property type="match status" value="1"/>
</dbReference>
<dbReference type="Pfam" id="PF01535">
    <property type="entry name" value="PPR"/>
    <property type="match status" value="1"/>
</dbReference>
<evidence type="ECO:0000313" key="5">
    <source>
        <dbReference type="EMBL" id="KHN06169.1"/>
    </source>
</evidence>
<evidence type="ECO:0000256" key="2">
    <source>
        <dbReference type="ARBA" id="ARBA00022737"/>
    </source>
</evidence>
<dbReference type="InterPro" id="IPR002885">
    <property type="entry name" value="PPR_rpt"/>
</dbReference>
<feature type="repeat" description="PPR" evidence="3">
    <location>
        <begin position="251"/>
        <end position="285"/>
    </location>
</feature>
<gene>
    <name evidence="5" type="ORF">glysoja_031611</name>
</gene>
<accession>A0A0B2PF58</accession>
<organism evidence="5">
    <name type="scientific">Glycine soja</name>
    <name type="common">Wild soybean</name>
    <dbReference type="NCBI Taxonomy" id="3848"/>
    <lineage>
        <taxon>Eukaryota</taxon>
        <taxon>Viridiplantae</taxon>
        <taxon>Streptophyta</taxon>
        <taxon>Embryophyta</taxon>
        <taxon>Tracheophyta</taxon>
        <taxon>Spermatophyta</taxon>
        <taxon>Magnoliopsida</taxon>
        <taxon>eudicotyledons</taxon>
        <taxon>Gunneridae</taxon>
        <taxon>Pentapetalae</taxon>
        <taxon>rosids</taxon>
        <taxon>fabids</taxon>
        <taxon>Fabales</taxon>
        <taxon>Fabaceae</taxon>
        <taxon>Papilionoideae</taxon>
        <taxon>50 kb inversion clade</taxon>
        <taxon>NPAAA clade</taxon>
        <taxon>indigoferoid/millettioid clade</taxon>
        <taxon>Phaseoleae</taxon>
        <taxon>Glycine</taxon>
        <taxon>Glycine subgen. Soja</taxon>
    </lineage>
</organism>
<keyword evidence="4" id="KW-0472">Membrane</keyword>
<dbReference type="InterPro" id="IPR011990">
    <property type="entry name" value="TPR-like_helical_dom_sf"/>
</dbReference>
<feature type="repeat" description="PPR" evidence="3">
    <location>
        <begin position="321"/>
        <end position="355"/>
    </location>
</feature>
<feature type="transmembrane region" description="Helical" evidence="4">
    <location>
        <begin position="62"/>
        <end position="85"/>
    </location>
</feature>
<dbReference type="Proteomes" id="UP000053555">
    <property type="component" value="Unassembled WGS sequence"/>
</dbReference>
<keyword evidence="4" id="KW-0812">Transmembrane</keyword>
<reference evidence="5" key="1">
    <citation type="submission" date="2014-07" db="EMBL/GenBank/DDBJ databases">
        <title>Identification of a novel salt tolerance gene in wild soybean by whole-genome sequencing.</title>
        <authorList>
            <person name="Lam H.-M."/>
            <person name="Qi X."/>
            <person name="Li M.-W."/>
            <person name="Liu X."/>
            <person name="Xie M."/>
            <person name="Ni M."/>
            <person name="Xu X."/>
        </authorList>
    </citation>
    <scope>NUCLEOTIDE SEQUENCE [LARGE SCALE GENOMIC DNA]</scope>
    <source>
        <tissue evidence="5">Root</tissue>
    </source>
</reference>
<evidence type="ECO:0000256" key="4">
    <source>
        <dbReference type="SAM" id="Phobius"/>
    </source>
</evidence>
<dbReference type="Gene3D" id="1.25.40.10">
    <property type="entry name" value="Tetratricopeptide repeat domain"/>
    <property type="match status" value="2"/>
</dbReference>
<evidence type="ECO:0000256" key="3">
    <source>
        <dbReference type="PROSITE-ProRule" id="PRU00708"/>
    </source>
</evidence>